<evidence type="ECO:0000313" key="2">
    <source>
        <dbReference type="EMBL" id="EKG18417.1"/>
    </source>
</evidence>
<proteinExistence type="predicted"/>
<dbReference type="AlphaFoldDB" id="K2S0C7"/>
<comment type="caution">
    <text evidence="2">The sequence shown here is derived from an EMBL/GenBank/DDBJ whole genome shotgun (WGS) entry which is preliminary data.</text>
</comment>
<accession>K2S0C7</accession>
<protein>
    <submittedName>
        <fullName evidence="2">Uncharacterized protein</fullName>
    </submittedName>
</protein>
<dbReference type="EMBL" id="AHHD01000207">
    <property type="protein sequence ID" value="EKG18417.1"/>
    <property type="molecule type" value="Genomic_DNA"/>
</dbReference>
<sequence length="200" mass="21526">MAPQLLSLLAGLFLLTPSTLALSILQDTRRAIYVDLTRCPDPKAVQPNIQTIETKPDLSAASQLCGLRDTDPACAQAAQAQIALQSSPDGAAWTFRVPRVWDSVTLFVWLQEAAFPQYWDDPAAGVGGTVVSFADKGDRGTASVRDRGTCPNGRECHEAQGFDISSVYFQTKEGGVVGSDRRGLATSVDAYERLVIEYCG</sequence>
<dbReference type="HOGENOM" id="CLU_1366467_0_0_1"/>
<reference evidence="2 3" key="1">
    <citation type="journal article" date="2012" name="BMC Genomics">
        <title>Tools to kill: Genome of one of the most destructive plant pathogenic fungi Macrophomina phaseolina.</title>
        <authorList>
            <person name="Islam M.S."/>
            <person name="Haque M.S."/>
            <person name="Islam M.M."/>
            <person name="Emdad E.M."/>
            <person name="Halim A."/>
            <person name="Hossen Q.M.M."/>
            <person name="Hossain M.Z."/>
            <person name="Ahmed B."/>
            <person name="Rahim S."/>
            <person name="Rahman M.S."/>
            <person name="Alam M.M."/>
            <person name="Hou S."/>
            <person name="Wan X."/>
            <person name="Saito J.A."/>
            <person name="Alam M."/>
        </authorList>
    </citation>
    <scope>NUCLEOTIDE SEQUENCE [LARGE SCALE GENOMIC DNA]</scope>
    <source>
        <strain evidence="2 3">MS6</strain>
    </source>
</reference>
<dbReference type="VEuPathDB" id="FungiDB:MPH_04219"/>
<dbReference type="Proteomes" id="UP000007129">
    <property type="component" value="Unassembled WGS sequence"/>
</dbReference>
<feature type="signal peptide" evidence="1">
    <location>
        <begin position="1"/>
        <end position="21"/>
    </location>
</feature>
<dbReference type="InParanoid" id="K2S0C7"/>
<evidence type="ECO:0000313" key="3">
    <source>
        <dbReference type="Proteomes" id="UP000007129"/>
    </source>
</evidence>
<feature type="chain" id="PRO_5003864642" evidence="1">
    <location>
        <begin position="22"/>
        <end position="200"/>
    </location>
</feature>
<keyword evidence="1" id="KW-0732">Signal</keyword>
<evidence type="ECO:0000256" key="1">
    <source>
        <dbReference type="SAM" id="SignalP"/>
    </source>
</evidence>
<organism evidence="2 3">
    <name type="scientific">Macrophomina phaseolina (strain MS6)</name>
    <name type="common">Charcoal rot fungus</name>
    <dbReference type="NCBI Taxonomy" id="1126212"/>
    <lineage>
        <taxon>Eukaryota</taxon>
        <taxon>Fungi</taxon>
        <taxon>Dikarya</taxon>
        <taxon>Ascomycota</taxon>
        <taxon>Pezizomycotina</taxon>
        <taxon>Dothideomycetes</taxon>
        <taxon>Dothideomycetes incertae sedis</taxon>
        <taxon>Botryosphaeriales</taxon>
        <taxon>Botryosphaeriaceae</taxon>
        <taxon>Macrophomina</taxon>
    </lineage>
</organism>
<dbReference type="OrthoDB" id="10402496at2759"/>
<name>K2S0C7_MACPH</name>
<gene>
    <name evidence="2" type="ORF">MPH_04219</name>
</gene>